<keyword evidence="3 5" id="KW-1133">Transmembrane helix</keyword>
<feature type="transmembrane region" description="Helical" evidence="5">
    <location>
        <begin position="87"/>
        <end position="104"/>
    </location>
</feature>
<comment type="subcellular location">
    <subcellularLocation>
        <location evidence="1">Membrane</location>
    </subcellularLocation>
</comment>
<feature type="transmembrane region" description="Helical" evidence="5">
    <location>
        <begin position="6"/>
        <end position="27"/>
    </location>
</feature>
<keyword evidence="2 5" id="KW-0812">Transmembrane</keyword>
<evidence type="ECO:0000313" key="7">
    <source>
        <dbReference type="Proteomes" id="UP000705230"/>
    </source>
</evidence>
<feature type="transmembrane region" description="Helical" evidence="5">
    <location>
        <begin position="62"/>
        <end position="81"/>
    </location>
</feature>
<comment type="caution">
    <text evidence="6">The sequence shown here is derived from an EMBL/GenBank/DDBJ whole genome shotgun (WGS) entry which is preliminary data.</text>
</comment>
<evidence type="ECO:0000256" key="3">
    <source>
        <dbReference type="ARBA" id="ARBA00022989"/>
    </source>
</evidence>
<name>A0A937M2D0_9GAMM</name>
<accession>A0A937M2D0</accession>
<dbReference type="Proteomes" id="UP000705230">
    <property type="component" value="Unassembled WGS sequence"/>
</dbReference>
<evidence type="ECO:0000256" key="1">
    <source>
        <dbReference type="ARBA" id="ARBA00004370"/>
    </source>
</evidence>
<gene>
    <name evidence="6" type="ORF">ISR29_02935</name>
</gene>
<keyword evidence="4 5" id="KW-0472">Membrane</keyword>
<dbReference type="EMBL" id="JADHSG010000003">
    <property type="protein sequence ID" value="MBL6903136.1"/>
    <property type="molecule type" value="Genomic_DNA"/>
</dbReference>
<dbReference type="SUPFAM" id="SSF161084">
    <property type="entry name" value="MAPEG domain-like"/>
    <property type="match status" value="1"/>
</dbReference>
<dbReference type="GO" id="GO:0016020">
    <property type="term" value="C:membrane"/>
    <property type="evidence" value="ECO:0007669"/>
    <property type="project" value="UniProtKB-SubCell"/>
</dbReference>
<evidence type="ECO:0000256" key="2">
    <source>
        <dbReference type="ARBA" id="ARBA00022692"/>
    </source>
</evidence>
<evidence type="ECO:0000256" key="5">
    <source>
        <dbReference type="SAM" id="Phobius"/>
    </source>
</evidence>
<dbReference type="InterPro" id="IPR001129">
    <property type="entry name" value="Membr-assoc_MAPEG"/>
</dbReference>
<reference evidence="6" key="1">
    <citation type="submission" date="2020-10" db="EMBL/GenBank/DDBJ databases">
        <title>Microbiome of the Black Sea water column analyzed by genome centric metagenomics.</title>
        <authorList>
            <person name="Cabello-Yeves P.J."/>
            <person name="Callieri C."/>
            <person name="Picazo A."/>
            <person name="Mehrshad M."/>
            <person name="Haro-Moreno J.M."/>
            <person name="Roda-Garcia J."/>
            <person name="Dzembekova N."/>
            <person name="Slabakova V."/>
            <person name="Slabakova N."/>
            <person name="Moncheva S."/>
            <person name="Rodriguez-Valera F."/>
        </authorList>
    </citation>
    <scope>NUCLEOTIDE SEQUENCE</scope>
    <source>
        <strain evidence="6">BS30m-G43</strain>
    </source>
</reference>
<dbReference type="AlphaFoldDB" id="A0A937M2D0"/>
<dbReference type="InterPro" id="IPR023352">
    <property type="entry name" value="MAPEG-like_dom_sf"/>
</dbReference>
<protein>
    <submittedName>
        <fullName evidence="6">MAPEG family protein</fullName>
    </submittedName>
</protein>
<feature type="transmembrane region" description="Helical" evidence="5">
    <location>
        <begin position="116"/>
        <end position="138"/>
    </location>
</feature>
<evidence type="ECO:0000256" key="4">
    <source>
        <dbReference type="ARBA" id="ARBA00023136"/>
    </source>
</evidence>
<proteinExistence type="predicted"/>
<evidence type="ECO:0000313" key="6">
    <source>
        <dbReference type="EMBL" id="MBL6903136.1"/>
    </source>
</evidence>
<dbReference type="Gene3D" id="1.20.120.550">
    <property type="entry name" value="Membrane associated eicosanoid/glutathione metabolism-like domain"/>
    <property type="match status" value="1"/>
</dbReference>
<sequence length="139" mass="16005">MFEVYQSVLLGLWLTLSIIIIQAIVLVRVHRRQKGYKVGVIDPALGQSSFFFRAYRTFWNSLENIVPLFGMAVIAMMSGYSPQKLSVVIWIYAVVRIIHMILYYKIATDQNPSIRSLFWATGFIANMYLMVDLGIYLLS</sequence>
<dbReference type="Pfam" id="PF01124">
    <property type="entry name" value="MAPEG"/>
    <property type="match status" value="1"/>
</dbReference>
<organism evidence="6 7">
    <name type="scientific">SAR86 cluster bacterium</name>
    <dbReference type="NCBI Taxonomy" id="2030880"/>
    <lineage>
        <taxon>Bacteria</taxon>
        <taxon>Pseudomonadati</taxon>
        <taxon>Pseudomonadota</taxon>
        <taxon>Gammaproteobacteria</taxon>
        <taxon>SAR86 cluster</taxon>
    </lineage>
</organism>